<dbReference type="GO" id="GO:0000139">
    <property type="term" value="C:Golgi membrane"/>
    <property type="evidence" value="ECO:0007669"/>
    <property type="project" value="UniProtKB-SubCell"/>
</dbReference>
<dbReference type="EMBL" id="KZ309872">
    <property type="protein sequence ID" value="KAG8239730.1"/>
    <property type="molecule type" value="Genomic_DNA"/>
</dbReference>
<feature type="compositionally biased region" description="Basic and acidic residues" evidence="8">
    <location>
        <begin position="457"/>
        <end position="481"/>
    </location>
</feature>
<keyword evidence="5 7" id="KW-0175">Coiled coil</keyword>
<feature type="compositionally biased region" description="Polar residues" evidence="8">
    <location>
        <begin position="55"/>
        <end position="65"/>
    </location>
</feature>
<dbReference type="AlphaFoldDB" id="A0A8K0KTZ1"/>
<gene>
    <name evidence="10" type="ORF">J437_LFUL019233</name>
</gene>
<keyword evidence="4" id="KW-0333">Golgi apparatus</keyword>
<evidence type="ECO:0000256" key="1">
    <source>
        <dbReference type="ARBA" id="ARBA00004409"/>
    </source>
</evidence>
<dbReference type="PANTHER" id="PTHR13815">
    <property type="entry name" value="GOLGIN-84"/>
    <property type="match status" value="1"/>
</dbReference>
<evidence type="ECO:0000256" key="7">
    <source>
        <dbReference type="SAM" id="Coils"/>
    </source>
</evidence>
<feature type="transmembrane region" description="Helical" evidence="9">
    <location>
        <begin position="610"/>
        <end position="629"/>
    </location>
</feature>
<proteinExistence type="predicted"/>
<evidence type="ECO:0000313" key="10">
    <source>
        <dbReference type="EMBL" id="KAG8239730.1"/>
    </source>
</evidence>
<keyword evidence="11" id="KW-1185">Reference proteome</keyword>
<evidence type="ECO:0000313" key="11">
    <source>
        <dbReference type="Proteomes" id="UP000792457"/>
    </source>
</evidence>
<dbReference type="GO" id="GO:0031985">
    <property type="term" value="C:Golgi cisterna"/>
    <property type="evidence" value="ECO:0007669"/>
    <property type="project" value="TreeGrafter"/>
</dbReference>
<dbReference type="PANTHER" id="PTHR13815:SF7">
    <property type="entry name" value="GOLGIN SUBFAMILY A MEMBER 5"/>
    <property type="match status" value="1"/>
</dbReference>
<evidence type="ECO:0000256" key="2">
    <source>
        <dbReference type="ARBA" id="ARBA00022692"/>
    </source>
</evidence>
<sequence length="634" mass="71099">MSWLSGLAGKAEDLLNKIDQNAAIALQKEPVPQFRPRDSVVVEVSDDGLDVSLPSRPSDSVKSYGAQNIHTKVDSFLPSVKSYPSLPSIVGTSSGKTDSGKSLLSKEEDELMKYLNSPKTVGTKSRKVASLSYNGSPASSSPSKKSVSCLSTPKHASAVDNMDGLETQNAEVTVDVMEIEDLKTTSAPEIGDNISSLSEENGVLKRELQSTEQDSYLLRKKLKESQREIDLLKESLISTEECLKEAQEMHAAVIEDCKKISETATMENFKNQAEINRLKGELAQSMDEKSRALESLKDKLEAEISAARSRNNSLQNRYDSLMEELKNERLEQERYRARAQAVLAGRDREIAELRGRKDNTQDNSEDTMHFEEMESEKERLRLEEEVFDLREQVANLKAALDEGRRQWDKDREAAEDELIMERGRREAAEEETKSTLEELRTTRDEVMKLRQEEMELRQKLSNARKAEEAKSRSSGRREDWGGRVPVRGEVVQDAVEDSASARLAALTSTLVEKQVRLESLTAERNALRLQLEKTDHLYRDAVAHLGQMPNGPVAGQNDTDDAKARIPSFLLESPFDTAVTRKVKRAYSSLDAVGVRVGIFLRRYPLARTLLLSYTVLLHLWVAVVLLTYTPDAH</sequence>
<comment type="caution">
    <text evidence="10">The sequence shown here is derived from an EMBL/GenBank/DDBJ whole genome shotgun (WGS) entry which is preliminary data.</text>
</comment>
<protein>
    <recommendedName>
        <fullName evidence="12">Golgin-84</fullName>
    </recommendedName>
</protein>
<keyword evidence="6 9" id="KW-0472">Membrane</keyword>
<evidence type="ECO:0000256" key="6">
    <source>
        <dbReference type="ARBA" id="ARBA00023136"/>
    </source>
</evidence>
<feature type="coiled-coil region" evidence="7">
    <location>
        <begin position="503"/>
        <end position="537"/>
    </location>
</feature>
<accession>A0A8K0KTZ1</accession>
<comment type="subcellular location">
    <subcellularLocation>
        <location evidence="1">Golgi apparatus membrane</location>
        <topology evidence="1">Single-pass type IV membrane protein</topology>
    </subcellularLocation>
</comment>
<dbReference type="Pfam" id="PF09787">
    <property type="entry name" value="Golgin_A5"/>
    <property type="match status" value="1"/>
</dbReference>
<keyword evidence="3 9" id="KW-1133">Transmembrane helix</keyword>
<evidence type="ECO:0000256" key="8">
    <source>
        <dbReference type="SAM" id="MobiDB-lite"/>
    </source>
</evidence>
<dbReference type="OrthoDB" id="248903at2759"/>
<evidence type="ECO:0000256" key="3">
    <source>
        <dbReference type="ARBA" id="ARBA00022989"/>
    </source>
</evidence>
<dbReference type="InterPro" id="IPR019177">
    <property type="entry name" value="Golgin_subfamily_A_member_5"/>
</dbReference>
<feature type="region of interest" description="Disordered" evidence="8">
    <location>
        <begin position="457"/>
        <end position="482"/>
    </location>
</feature>
<feature type="coiled-coil region" evidence="7">
    <location>
        <begin position="275"/>
        <end position="342"/>
    </location>
</feature>
<name>A0A8K0KTZ1_LADFU</name>
<dbReference type="GO" id="GO:0007030">
    <property type="term" value="P:Golgi organization"/>
    <property type="evidence" value="ECO:0007669"/>
    <property type="project" value="InterPro"/>
</dbReference>
<evidence type="ECO:0000256" key="5">
    <source>
        <dbReference type="ARBA" id="ARBA00023054"/>
    </source>
</evidence>
<evidence type="ECO:0000256" key="4">
    <source>
        <dbReference type="ARBA" id="ARBA00023034"/>
    </source>
</evidence>
<organism evidence="10 11">
    <name type="scientific">Ladona fulva</name>
    <name type="common">Scarce chaser dragonfly</name>
    <name type="synonym">Libellula fulva</name>
    <dbReference type="NCBI Taxonomy" id="123851"/>
    <lineage>
        <taxon>Eukaryota</taxon>
        <taxon>Metazoa</taxon>
        <taxon>Ecdysozoa</taxon>
        <taxon>Arthropoda</taxon>
        <taxon>Hexapoda</taxon>
        <taxon>Insecta</taxon>
        <taxon>Pterygota</taxon>
        <taxon>Palaeoptera</taxon>
        <taxon>Odonata</taxon>
        <taxon>Epiprocta</taxon>
        <taxon>Anisoptera</taxon>
        <taxon>Libelluloidea</taxon>
        <taxon>Libellulidae</taxon>
        <taxon>Ladona</taxon>
    </lineage>
</organism>
<evidence type="ECO:0000256" key="9">
    <source>
        <dbReference type="SAM" id="Phobius"/>
    </source>
</evidence>
<dbReference type="GO" id="GO:0000301">
    <property type="term" value="P:retrograde transport, vesicle recycling within Golgi"/>
    <property type="evidence" value="ECO:0007669"/>
    <property type="project" value="TreeGrafter"/>
</dbReference>
<dbReference type="Proteomes" id="UP000792457">
    <property type="component" value="Unassembled WGS sequence"/>
</dbReference>
<feature type="region of interest" description="Disordered" evidence="8">
    <location>
        <begin position="46"/>
        <end position="65"/>
    </location>
</feature>
<reference evidence="10" key="1">
    <citation type="submission" date="2013-04" db="EMBL/GenBank/DDBJ databases">
        <authorList>
            <person name="Qu J."/>
            <person name="Murali S.C."/>
            <person name="Bandaranaike D."/>
            <person name="Bellair M."/>
            <person name="Blankenburg K."/>
            <person name="Chao H."/>
            <person name="Dinh H."/>
            <person name="Doddapaneni H."/>
            <person name="Downs B."/>
            <person name="Dugan-Rocha S."/>
            <person name="Elkadiri S."/>
            <person name="Gnanaolivu R.D."/>
            <person name="Hernandez B."/>
            <person name="Javaid M."/>
            <person name="Jayaseelan J.C."/>
            <person name="Lee S."/>
            <person name="Li M."/>
            <person name="Ming W."/>
            <person name="Munidasa M."/>
            <person name="Muniz J."/>
            <person name="Nguyen L."/>
            <person name="Ongeri F."/>
            <person name="Osuji N."/>
            <person name="Pu L.-L."/>
            <person name="Puazo M."/>
            <person name="Qu C."/>
            <person name="Quiroz J."/>
            <person name="Raj R."/>
            <person name="Weissenberger G."/>
            <person name="Xin Y."/>
            <person name="Zou X."/>
            <person name="Han Y."/>
            <person name="Richards S."/>
            <person name="Worley K."/>
            <person name="Muzny D."/>
            <person name="Gibbs R."/>
        </authorList>
    </citation>
    <scope>NUCLEOTIDE SEQUENCE</scope>
    <source>
        <strain evidence="10">Sampled in the wild</strain>
    </source>
</reference>
<evidence type="ECO:0008006" key="12">
    <source>
        <dbReference type="Google" id="ProtNLM"/>
    </source>
</evidence>
<keyword evidence="2 9" id="KW-0812">Transmembrane</keyword>
<reference evidence="10" key="2">
    <citation type="submission" date="2017-10" db="EMBL/GenBank/DDBJ databases">
        <title>Ladona fulva Genome sequencing and assembly.</title>
        <authorList>
            <person name="Murali S."/>
            <person name="Richards S."/>
            <person name="Bandaranaike D."/>
            <person name="Bellair M."/>
            <person name="Blankenburg K."/>
            <person name="Chao H."/>
            <person name="Dinh H."/>
            <person name="Doddapaneni H."/>
            <person name="Dugan-Rocha S."/>
            <person name="Elkadiri S."/>
            <person name="Gnanaolivu R."/>
            <person name="Hernandez B."/>
            <person name="Skinner E."/>
            <person name="Javaid M."/>
            <person name="Lee S."/>
            <person name="Li M."/>
            <person name="Ming W."/>
            <person name="Munidasa M."/>
            <person name="Muniz J."/>
            <person name="Nguyen L."/>
            <person name="Hughes D."/>
            <person name="Osuji N."/>
            <person name="Pu L.-L."/>
            <person name="Puazo M."/>
            <person name="Qu C."/>
            <person name="Quiroz J."/>
            <person name="Raj R."/>
            <person name="Weissenberger G."/>
            <person name="Xin Y."/>
            <person name="Zou X."/>
            <person name="Han Y."/>
            <person name="Worley K."/>
            <person name="Muzny D."/>
            <person name="Gibbs R."/>
        </authorList>
    </citation>
    <scope>NUCLEOTIDE SEQUENCE</scope>
    <source>
        <strain evidence="10">Sampled in the wild</strain>
    </source>
</reference>